<evidence type="ECO:0000313" key="3">
    <source>
        <dbReference type="Proteomes" id="UP000054047"/>
    </source>
</evidence>
<dbReference type="SUPFAM" id="SSF48371">
    <property type="entry name" value="ARM repeat"/>
    <property type="match status" value="1"/>
</dbReference>
<evidence type="ECO:0000259" key="1">
    <source>
        <dbReference type="Pfam" id="PF25150"/>
    </source>
</evidence>
<dbReference type="PANTHER" id="PTHR14387">
    <property type="entry name" value="THADA/DEATH RECEPTOR INTERACTING PROTEIN"/>
    <property type="match status" value="1"/>
</dbReference>
<dbReference type="PANTHER" id="PTHR14387:SF7">
    <property type="entry name" value="THYROID ADENOMA-ASSOCIATED PROTEIN"/>
    <property type="match status" value="1"/>
</dbReference>
<dbReference type="OrthoDB" id="73997at2759"/>
<proteinExistence type="predicted"/>
<reference evidence="2 3" key="1">
    <citation type="submission" date="2013-12" db="EMBL/GenBank/DDBJ databases">
        <title>Draft genome of the parsitic nematode Ancylostoma duodenale.</title>
        <authorList>
            <person name="Mitreva M."/>
        </authorList>
    </citation>
    <scope>NUCLEOTIDE SEQUENCE [LARGE SCALE GENOMIC DNA]</scope>
    <source>
        <strain evidence="2 3">Zhejiang</strain>
    </source>
</reference>
<dbReference type="Pfam" id="PF25150">
    <property type="entry name" value="TPR_Trm732"/>
    <property type="match status" value="1"/>
</dbReference>
<dbReference type="InterPro" id="IPR051954">
    <property type="entry name" value="tRNA_methyltransferase_THADA"/>
</dbReference>
<dbReference type="GO" id="GO:0005829">
    <property type="term" value="C:cytosol"/>
    <property type="evidence" value="ECO:0007669"/>
    <property type="project" value="TreeGrafter"/>
</dbReference>
<dbReference type="InterPro" id="IPR056843">
    <property type="entry name" value="THADA-like_TPR"/>
</dbReference>
<dbReference type="InterPro" id="IPR016024">
    <property type="entry name" value="ARM-type_fold"/>
</dbReference>
<accession>A0A0C2GHX7</accession>
<keyword evidence="3" id="KW-1185">Reference proteome</keyword>
<dbReference type="EMBL" id="KN735413">
    <property type="protein sequence ID" value="KIH56676.1"/>
    <property type="molecule type" value="Genomic_DNA"/>
</dbReference>
<organism evidence="2 3">
    <name type="scientific">Ancylostoma duodenale</name>
    <dbReference type="NCBI Taxonomy" id="51022"/>
    <lineage>
        <taxon>Eukaryota</taxon>
        <taxon>Metazoa</taxon>
        <taxon>Ecdysozoa</taxon>
        <taxon>Nematoda</taxon>
        <taxon>Chromadorea</taxon>
        <taxon>Rhabditida</taxon>
        <taxon>Rhabditina</taxon>
        <taxon>Rhabditomorpha</taxon>
        <taxon>Strongyloidea</taxon>
        <taxon>Ancylostomatidae</taxon>
        <taxon>Ancylostomatinae</taxon>
        <taxon>Ancylostoma</taxon>
    </lineage>
</organism>
<evidence type="ECO:0000313" key="2">
    <source>
        <dbReference type="EMBL" id="KIH56676.1"/>
    </source>
</evidence>
<dbReference type="GO" id="GO:0030488">
    <property type="term" value="P:tRNA methylation"/>
    <property type="evidence" value="ECO:0007669"/>
    <property type="project" value="TreeGrafter"/>
</dbReference>
<dbReference type="Proteomes" id="UP000054047">
    <property type="component" value="Unassembled WGS sequence"/>
</dbReference>
<dbReference type="AlphaFoldDB" id="A0A0C2GHX7"/>
<sequence>MDQQGDCSEAGFDVAKHMDDCIEQGPSGMRFLFKKVDSSILEPVNGYSCFLVDCCLYRCLEESQKTSQITQSVILCSVTIKRIMVIIQNHSYPLSMECQQRVTDYVFRCWDMPMEVVCYEAVDIFGMLMANHSLKCTNCKARIGCEWSDSIAKQLLEGKSSCRSRYKCLLLMLKSYSTYVKLIDQALIEDIYSHIGNATLSVVLSDIISFDLEEFPDRWGDHINNILTCLASESNNVRSAIKVRLAAWLLLSEHPQRTHALSQNDLDLIRAFILTNMTEQSPAVRQKILAGLRKVYCRRFFLILSSTGLNMQILARMAETSEQVLKGKDEDVERVKLYNDFISFILSLAFDSLSSGANFSRRMMALSIIQCMLVEDSLKANGKSWFSYFMSAFFRFLFYQRIP</sequence>
<name>A0A0C2GHX7_9BILA</name>
<feature type="domain" description="tRNA (32-2'-O)-methyltransferase regulator THADA-like TPR repeats region" evidence="1">
    <location>
        <begin position="239"/>
        <end position="377"/>
    </location>
</feature>
<protein>
    <recommendedName>
        <fullName evidence="1">tRNA (32-2'-O)-methyltransferase regulator THADA-like TPR repeats region domain-containing protein</fullName>
    </recommendedName>
</protein>
<gene>
    <name evidence="2" type="ORF">ANCDUO_13143</name>
</gene>